<keyword evidence="4 7" id="KW-0812">Transmembrane</keyword>
<keyword evidence="3" id="KW-0808">Transferase</keyword>
<reference evidence="10" key="1">
    <citation type="submission" date="2021-12" db="EMBL/GenBank/DDBJ databases">
        <title>Novel species in genus Dyadobacter.</title>
        <authorList>
            <person name="Ma C."/>
        </authorList>
    </citation>
    <scope>NUCLEOTIDE SEQUENCE</scope>
    <source>
        <strain evidence="10">LJ419</strain>
    </source>
</reference>
<dbReference type="SUPFAM" id="SSF53901">
    <property type="entry name" value="Thiolase-like"/>
    <property type="match status" value="2"/>
</dbReference>
<dbReference type="PANTHER" id="PTHR11877">
    <property type="entry name" value="HYDROXYMETHYLGLUTARYL-COA SYNTHASE"/>
    <property type="match status" value="1"/>
</dbReference>
<feature type="transmembrane region" description="Helical" evidence="7">
    <location>
        <begin position="108"/>
        <end position="141"/>
    </location>
</feature>
<dbReference type="RefSeq" id="WP_234655463.1">
    <property type="nucleotide sequence ID" value="NZ_CP094997.1"/>
</dbReference>
<dbReference type="InterPro" id="IPR012328">
    <property type="entry name" value="Chalcone/stilbene_synt_C"/>
</dbReference>
<sequence>MNIIHFGGRASCSNVEPDFHAQNFFLNWAMRIDGNTVKLLRIPFSFFLMPLFLFAYSQAETVAHRQALFAFLIIHLLVYPASNGYNSYVDKDEDSIGGLEKPPMPTASLFYLTLFLDFTAIVLALLFVNIMFAGCLVLYIAASRAYSSRQIRLKKYPVTGFLVVVIFQGAFTYYMSIVGVSGSALVLNQEHIYVLLGCSFQIAGAYPLTQVYQHKQDLKDGVITLSYKLGYIGTFLFAALMFLLCNVFYYLYFTSRGLGMVFAIIQVFFLPIIVYFGYWFHRVWRDRSEANFRNTMRMNWIAAVCMNSCFIVLIIINRIPLSYISAIETAVPEHCYSQEALASFYLKSTDDLTNKRKIKIVAGKTGIASRYSVISDFDKAPEDYQFFNKTATLLPEPTLTQRMQLYQKHATNLSKSAIERIEGFEQIKGTLTHLITVTCTGLFAPGLDVELVRELDLNPAIQRSSVNFMGCNAAIIALKNADAICNSQPHAKVLIVCTELCTIHFQKRYNDDYLLSNLIFGDGSAAVLVTSEPGQHYLHPVKIDTFNSLILHNGYSDMAWQLSETGFIMNLSSYVPDLIRKNIKPMMDRIGLVAEEFKHWAVHPGGKRIVDDFAGALELDKCHMAPTYNVLKNYGNMSSPTVLFVLKEVLAKAKPEHAGNRIFAAAFGPGLSIETMQLRYV</sequence>
<feature type="transmembrane region" description="Helical" evidence="7">
    <location>
        <begin position="161"/>
        <end position="185"/>
    </location>
</feature>
<feature type="transmembrane region" description="Helical" evidence="7">
    <location>
        <begin position="191"/>
        <end position="208"/>
    </location>
</feature>
<evidence type="ECO:0000259" key="9">
    <source>
        <dbReference type="Pfam" id="PF02797"/>
    </source>
</evidence>
<dbReference type="Pfam" id="PF02797">
    <property type="entry name" value="Chal_sti_synt_C"/>
    <property type="match status" value="1"/>
</dbReference>
<feature type="transmembrane region" description="Helical" evidence="7">
    <location>
        <begin position="68"/>
        <end position="88"/>
    </location>
</feature>
<dbReference type="AlphaFoldDB" id="A0A9X1TF59"/>
<evidence type="ECO:0000256" key="1">
    <source>
        <dbReference type="ARBA" id="ARBA00004141"/>
    </source>
</evidence>
<feature type="transmembrane region" description="Helical" evidence="7">
    <location>
        <begin position="229"/>
        <end position="252"/>
    </location>
</feature>
<dbReference type="GO" id="GO:0016747">
    <property type="term" value="F:acyltransferase activity, transferring groups other than amino-acyl groups"/>
    <property type="evidence" value="ECO:0007669"/>
    <property type="project" value="InterPro"/>
</dbReference>
<keyword evidence="11" id="KW-1185">Reference proteome</keyword>
<dbReference type="GO" id="GO:0016020">
    <property type="term" value="C:membrane"/>
    <property type="evidence" value="ECO:0007669"/>
    <property type="project" value="UniProtKB-SubCell"/>
</dbReference>
<evidence type="ECO:0000256" key="4">
    <source>
        <dbReference type="ARBA" id="ARBA00022692"/>
    </source>
</evidence>
<dbReference type="Pfam" id="PF00195">
    <property type="entry name" value="Chal_sti_synt_N"/>
    <property type="match status" value="1"/>
</dbReference>
<comment type="caution">
    <text evidence="10">The sequence shown here is derived from an EMBL/GenBank/DDBJ whole genome shotgun (WGS) entry which is preliminary data.</text>
</comment>
<evidence type="ECO:0000256" key="6">
    <source>
        <dbReference type="ARBA" id="ARBA00023136"/>
    </source>
</evidence>
<gene>
    <name evidence="10" type="ORF">LXM26_12435</name>
</gene>
<evidence type="ECO:0000256" key="2">
    <source>
        <dbReference type="ARBA" id="ARBA00005531"/>
    </source>
</evidence>
<evidence type="ECO:0000259" key="8">
    <source>
        <dbReference type="Pfam" id="PF00195"/>
    </source>
</evidence>
<feature type="transmembrane region" description="Helical" evidence="7">
    <location>
        <begin position="39"/>
        <end position="56"/>
    </location>
</feature>
<dbReference type="Gene3D" id="3.40.47.10">
    <property type="match status" value="2"/>
</dbReference>
<dbReference type="GO" id="GO:0016765">
    <property type="term" value="F:transferase activity, transferring alkyl or aryl (other than methyl) groups"/>
    <property type="evidence" value="ECO:0007669"/>
    <property type="project" value="InterPro"/>
</dbReference>
<accession>A0A9X1TF59</accession>
<dbReference type="EMBL" id="JAJTTC010000002">
    <property type="protein sequence ID" value="MCF0062304.1"/>
    <property type="molecule type" value="Genomic_DNA"/>
</dbReference>
<proteinExistence type="inferred from homology"/>
<dbReference type="Pfam" id="PF01040">
    <property type="entry name" value="UbiA"/>
    <property type="match status" value="1"/>
</dbReference>
<feature type="transmembrane region" description="Helical" evidence="7">
    <location>
        <begin position="258"/>
        <end position="280"/>
    </location>
</feature>
<dbReference type="GO" id="GO:0030639">
    <property type="term" value="P:polyketide biosynthetic process"/>
    <property type="evidence" value="ECO:0007669"/>
    <property type="project" value="TreeGrafter"/>
</dbReference>
<keyword evidence="5 7" id="KW-1133">Transmembrane helix</keyword>
<evidence type="ECO:0000256" key="7">
    <source>
        <dbReference type="SAM" id="Phobius"/>
    </source>
</evidence>
<feature type="domain" description="Chalcone/stilbene synthase C-terminal" evidence="9">
    <location>
        <begin position="550"/>
        <end position="680"/>
    </location>
</feature>
<organism evidence="10 11">
    <name type="scientific">Dyadobacter chenwenxiniae</name>
    <dbReference type="NCBI Taxonomy" id="2906456"/>
    <lineage>
        <taxon>Bacteria</taxon>
        <taxon>Pseudomonadati</taxon>
        <taxon>Bacteroidota</taxon>
        <taxon>Cytophagia</taxon>
        <taxon>Cytophagales</taxon>
        <taxon>Spirosomataceae</taxon>
        <taxon>Dyadobacter</taxon>
    </lineage>
</organism>
<dbReference type="InterPro" id="IPR000537">
    <property type="entry name" value="UbiA_prenyltransferase"/>
</dbReference>
<dbReference type="InterPro" id="IPR001099">
    <property type="entry name" value="Chalcone/stilbene_synt_N"/>
</dbReference>
<name>A0A9X1TF59_9BACT</name>
<comment type="subcellular location">
    <subcellularLocation>
        <location evidence="1">Membrane</location>
        <topology evidence="1">Multi-pass membrane protein</topology>
    </subcellularLocation>
</comment>
<evidence type="ECO:0000313" key="10">
    <source>
        <dbReference type="EMBL" id="MCF0062304.1"/>
    </source>
</evidence>
<keyword evidence="6 7" id="KW-0472">Membrane</keyword>
<evidence type="ECO:0000313" key="11">
    <source>
        <dbReference type="Proteomes" id="UP001139000"/>
    </source>
</evidence>
<dbReference type="InterPro" id="IPR011141">
    <property type="entry name" value="Polyketide_synthase_type-III"/>
</dbReference>
<dbReference type="InterPro" id="IPR016039">
    <property type="entry name" value="Thiolase-like"/>
</dbReference>
<protein>
    <submittedName>
        <fullName evidence="10">UbiA family prenyltransferase</fullName>
    </submittedName>
</protein>
<comment type="similarity">
    <text evidence="2">Belongs to the thiolase-like superfamily. Chalcone/stilbene synthases family.</text>
</comment>
<dbReference type="Proteomes" id="UP001139000">
    <property type="component" value="Unassembled WGS sequence"/>
</dbReference>
<feature type="transmembrane region" description="Helical" evidence="7">
    <location>
        <begin position="300"/>
        <end position="319"/>
    </location>
</feature>
<feature type="domain" description="Chalcone/stilbene synthase N-terminal" evidence="8">
    <location>
        <begin position="324"/>
        <end position="533"/>
    </location>
</feature>
<evidence type="ECO:0000256" key="3">
    <source>
        <dbReference type="ARBA" id="ARBA00022679"/>
    </source>
</evidence>
<dbReference type="CDD" id="cd00831">
    <property type="entry name" value="CHS_like"/>
    <property type="match status" value="1"/>
</dbReference>
<evidence type="ECO:0000256" key="5">
    <source>
        <dbReference type="ARBA" id="ARBA00022989"/>
    </source>
</evidence>
<dbReference type="PANTHER" id="PTHR11877:SF46">
    <property type="entry name" value="TYPE III POLYKETIDE SYNTHASE A"/>
    <property type="match status" value="1"/>
</dbReference>